<dbReference type="PANTHER" id="PTHR11063:SF8">
    <property type="entry name" value="DELTA-1-PYRROLINE-5-CARBOXYLATE SYNTHASE"/>
    <property type="match status" value="1"/>
</dbReference>
<evidence type="ECO:0000256" key="11">
    <source>
        <dbReference type="ARBA" id="ARBA00077451"/>
    </source>
</evidence>
<dbReference type="EMBL" id="SKBQ01000001">
    <property type="protein sequence ID" value="TPX15759.1"/>
    <property type="molecule type" value="Genomic_DNA"/>
</dbReference>
<comment type="caution">
    <text evidence="13">The sequence shown here is derived from an EMBL/GenBank/DDBJ whole genome shotgun (WGS) entry which is preliminary data.</text>
</comment>
<gene>
    <name evidence="13" type="ORF">E0L32_000093</name>
</gene>
<dbReference type="FunCoup" id="A0A507BEQ5">
    <property type="interactions" value="883"/>
</dbReference>
<proteinExistence type="inferred from homology"/>
<dbReference type="SUPFAM" id="SSF53720">
    <property type="entry name" value="ALDH-like"/>
    <property type="match status" value="1"/>
</dbReference>
<dbReference type="PROSITE" id="PS01223">
    <property type="entry name" value="PROA"/>
    <property type="match status" value="1"/>
</dbReference>
<dbReference type="InterPro" id="IPR000965">
    <property type="entry name" value="GPR_dom"/>
</dbReference>
<dbReference type="InterPro" id="IPR016163">
    <property type="entry name" value="Ald_DH_C"/>
</dbReference>
<dbReference type="GeneID" id="41967540"/>
<sequence length="453" mass="47286">MSLTNASPADAASEAKSASHVLAALPASARNDALTAIHAALGVARDDILAANARDLELARKAAADGQLSSALVSRLDLGKKGKWEDMLKGILDVRDLEDPVGKVTLRTRLDEGLDLERVTCPIGVLLIIFEARPEVIANIASLAIKSGNAAILKGGKESTESFVAIARVISAALAATQVPNAAVQLVTTRDVIPQLLALDALIDLVIPRGSNELVRYIKNNTRIPVLGHADGLCSVYLEASADPAMAADVVVDAKTSYPAACNAVETLLVEEAALAAPFPAVAAALLARGVELRCDAASKAALLAPSSGIPADRLAALVRDARPADFDTEHLSLTLTVGAVPDLAAAAAHINAHGSKHTDVILTADADRAERFMSAVDAAGTYWNASTRFADGMRYGFGTEVGISTNKIHSRGPVGLEGLMIYKYKIRGHGQVSAVYGEGEGKKRFLHQSLPL</sequence>
<evidence type="ECO:0000256" key="6">
    <source>
        <dbReference type="ARBA" id="ARBA00023002"/>
    </source>
</evidence>
<dbReference type="FunFam" id="3.40.309.10:FF:000006">
    <property type="entry name" value="Gamma-glutamyl phosphate reductase"/>
    <property type="match status" value="1"/>
</dbReference>
<dbReference type="OrthoDB" id="1934954at2759"/>
<dbReference type="InParanoid" id="A0A507BEQ5"/>
<keyword evidence="4" id="KW-0641">Proline biosynthesis</keyword>
<dbReference type="GO" id="GO:0050661">
    <property type="term" value="F:NADP binding"/>
    <property type="evidence" value="ECO:0007669"/>
    <property type="project" value="InterPro"/>
</dbReference>
<evidence type="ECO:0000256" key="2">
    <source>
        <dbReference type="ARBA" id="ARBA00013002"/>
    </source>
</evidence>
<accession>A0A507BEQ5</accession>
<evidence type="ECO:0000256" key="7">
    <source>
        <dbReference type="ARBA" id="ARBA00049024"/>
    </source>
</evidence>
<keyword evidence="5" id="KW-0521">NADP</keyword>
<keyword evidence="14" id="KW-1185">Reference proteome</keyword>
<dbReference type="Proteomes" id="UP000319257">
    <property type="component" value="Unassembled WGS sequence"/>
</dbReference>
<dbReference type="InterPro" id="IPR012134">
    <property type="entry name" value="Glu-5-SA_DH"/>
</dbReference>
<evidence type="ECO:0000256" key="4">
    <source>
        <dbReference type="ARBA" id="ARBA00022650"/>
    </source>
</evidence>
<dbReference type="Gene3D" id="3.40.309.10">
    <property type="entry name" value="Aldehyde Dehydrogenase, Chain A, domain 2"/>
    <property type="match status" value="1"/>
</dbReference>
<evidence type="ECO:0000256" key="1">
    <source>
        <dbReference type="ARBA" id="ARBA00004985"/>
    </source>
</evidence>
<evidence type="ECO:0000256" key="10">
    <source>
        <dbReference type="ARBA" id="ARBA00075718"/>
    </source>
</evidence>
<comment type="catalytic activity">
    <reaction evidence="7">
        <text>L-glutamate 5-semialdehyde + phosphate + NADP(+) = L-glutamyl 5-phosphate + NADPH + H(+)</text>
        <dbReference type="Rhea" id="RHEA:19541"/>
        <dbReference type="ChEBI" id="CHEBI:15378"/>
        <dbReference type="ChEBI" id="CHEBI:43474"/>
        <dbReference type="ChEBI" id="CHEBI:57783"/>
        <dbReference type="ChEBI" id="CHEBI:58066"/>
        <dbReference type="ChEBI" id="CHEBI:58274"/>
        <dbReference type="ChEBI" id="CHEBI:58349"/>
        <dbReference type="EC" id="1.2.1.41"/>
    </reaction>
</comment>
<dbReference type="InterPro" id="IPR016161">
    <property type="entry name" value="Ald_DH/histidinol_DH"/>
</dbReference>
<evidence type="ECO:0000256" key="9">
    <source>
        <dbReference type="ARBA" id="ARBA00060997"/>
    </source>
</evidence>
<dbReference type="Pfam" id="PF00171">
    <property type="entry name" value="Aldedh"/>
    <property type="match status" value="1"/>
</dbReference>
<name>A0A507BEQ5_9PEZI</name>
<dbReference type="GO" id="GO:0055129">
    <property type="term" value="P:L-proline biosynthetic process"/>
    <property type="evidence" value="ECO:0007669"/>
    <property type="project" value="UniProtKB-UniPathway"/>
</dbReference>
<dbReference type="Gene3D" id="3.40.605.10">
    <property type="entry name" value="Aldehyde Dehydrogenase, Chain A, domain 1"/>
    <property type="match status" value="1"/>
</dbReference>
<dbReference type="AlphaFoldDB" id="A0A507BEQ5"/>
<comment type="pathway">
    <text evidence="1">Amino-acid biosynthesis; L-proline biosynthesis; L-glutamate 5-semialdehyde from L-glutamate: step 2/2.</text>
</comment>
<feature type="domain" description="Aldehyde dehydrogenase" evidence="12">
    <location>
        <begin position="9"/>
        <end position="279"/>
    </location>
</feature>
<dbReference type="GO" id="GO:0004350">
    <property type="term" value="F:glutamate-5-semialdehyde dehydrogenase activity"/>
    <property type="evidence" value="ECO:0007669"/>
    <property type="project" value="UniProtKB-EC"/>
</dbReference>
<dbReference type="STRING" id="1093900.A0A507BEQ5"/>
<dbReference type="NCBIfam" id="NF001221">
    <property type="entry name" value="PRK00197.1"/>
    <property type="match status" value="1"/>
</dbReference>
<comment type="function">
    <text evidence="8">Catalyzes the NADPH dependent reduction of L-gamma-glutamyl 5-phosphate into L-glutamate 5-semialdehyde and phosphate. The product spontaneously undergoes cyclization to form 1-pyrroline-5-carboxylate.</text>
</comment>
<organism evidence="13 14">
    <name type="scientific">Thyridium curvatum</name>
    <dbReference type="NCBI Taxonomy" id="1093900"/>
    <lineage>
        <taxon>Eukaryota</taxon>
        <taxon>Fungi</taxon>
        <taxon>Dikarya</taxon>
        <taxon>Ascomycota</taxon>
        <taxon>Pezizomycotina</taxon>
        <taxon>Sordariomycetes</taxon>
        <taxon>Sordariomycetidae</taxon>
        <taxon>Thyridiales</taxon>
        <taxon>Thyridiaceae</taxon>
        <taxon>Thyridium</taxon>
    </lineage>
</organism>
<keyword evidence="6" id="KW-0560">Oxidoreductase</keyword>
<reference evidence="13 14" key="1">
    <citation type="submission" date="2019-06" db="EMBL/GenBank/DDBJ databases">
        <title>Draft genome sequence of the filamentous fungus Phialemoniopsis curvata isolated from diesel fuel.</title>
        <authorList>
            <person name="Varaljay V.A."/>
            <person name="Lyon W.J."/>
            <person name="Crouch A.L."/>
            <person name="Drake C.E."/>
            <person name="Hollomon J.M."/>
            <person name="Nadeau L.J."/>
            <person name="Nunn H.S."/>
            <person name="Stevenson B.S."/>
            <person name="Bojanowski C.L."/>
            <person name="Crookes-Goodson W.J."/>
        </authorList>
    </citation>
    <scope>NUCLEOTIDE SEQUENCE [LARGE SCALE GENOMIC DNA]</scope>
    <source>
        <strain evidence="13 14">D216</strain>
    </source>
</reference>
<dbReference type="PANTHER" id="PTHR11063">
    <property type="entry name" value="GLUTAMATE SEMIALDEHYDE DEHYDROGENASE"/>
    <property type="match status" value="1"/>
</dbReference>
<evidence type="ECO:0000313" key="13">
    <source>
        <dbReference type="EMBL" id="TPX15759.1"/>
    </source>
</evidence>
<dbReference type="InterPro" id="IPR015590">
    <property type="entry name" value="Aldehyde_DH_dom"/>
</dbReference>
<dbReference type="PIRSF" id="PIRSF000151">
    <property type="entry name" value="GPR"/>
    <property type="match status" value="1"/>
</dbReference>
<evidence type="ECO:0000256" key="3">
    <source>
        <dbReference type="ARBA" id="ARBA00022605"/>
    </source>
</evidence>
<dbReference type="NCBIfam" id="TIGR00407">
    <property type="entry name" value="proA"/>
    <property type="match status" value="1"/>
</dbReference>
<dbReference type="EC" id="1.2.1.41" evidence="2"/>
<dbReference type="HAMAP" id="MF_00412">
    <property type="entry name" value="ProA"/>
    <property type="match status" value="1"/>
</dbReference>
<dbReference type="CDD" id="cd07079">
    <property type="entry name" value="ALDH_F18-19_ProA-GPR"/>
    <property type="match status" value="1"/>
</dbReference>
<keyword evidence="3" id="KW-0028">Amino-acid biosynthesis</keyword>
<evidence type="ECO:0000313" key="14">
    <source>
        <dbReference type="Proteomes" id="UP000319257"/>
    </source>
</evidence>
<dbReference type="InterPro" id="IPR020593">
    <property type="entry name" value="G-glutamylP_reductase_CS"/>
</dbReference>
<evidence type="ECO:0000256" key="8">
    <source>
        <dbReference type="ARBA" id="ARBA00059423"/>
    </source>
</evidence>
<evidence type="ECO:0000256" key="5">
    <source>
        <dbReference type="ARBA" id="ARBA00022857"/>
    </source>
</evidence>
<dbReference type="RefSeq" id="XP_030997470.1">
    <property type="nucleotide sequence ID" value="XM_031144221.1"/>
</dbReference>
<dbReference type="UniPathway" id="UPA00098">
    <property type="reaction ID" value="UER00360"/>
</dbReference>
<protein>
    <recommendedName>
        <fullName evidence="2">glutamate-5-semialdehyde dehydrogenase</fullName>
        <ecNumber evidence="2">1.2.1.41</ecNumber>
    </recommendedName>
    <alternativeName>
        <fullName evidence="11">Glutamate-5-semialdehyde dehydrogenase</fullName>
    </alternativeName>
    <alternativeName>
        <fullName evidence="10">Glutamyl-gamma-semialdehyde dehydrogenase</fullName>
    </alternativeName>
</protein>
<dbReference type="InterPro" id="IPR016162">
    <property type="entry name" value="Ald_DH_N"/>
</dbReference>
<evidence type="ECO:0000259" key="12">
    <source>
        <dbReference type="Pfam" id="PF00171"/>
    </source>
</evidence>
<comment type="similarity">
    <text evidence="9">Belongs to the gamma-glutamyl phosphate reductase family.</text>
</comment>